<organism evidence="1 2">
    <name type="scientific">Brachionus plicatilis</name>
    <name type="common">Marine rotifer</name>
    <name type="synonym">Brachionus muelleri</name>
    <dbReference type="NCBI Taxonomy" id="10195"/>
    <lineage>
        <taxon>Eukaryota</taxon>
        <taxon>Metazoa</taxon>
        <taxon>Spiralia</taxon>
        <taxon>Gnathifera</taxon>
        <taxon>Rotifera</taxon>
        <taxon>Eurotatoria</taxon>
        <taxon>Monogononta</taxon>
        <taxon>Pseudotrocha</taxon>
        <taxon>Ploima</taxon>
        <taxon>Brachionidae</taxon>
        <taxon>Brachionus</taxon>
    </lineage>
</organism>
<dbReference type="EMBL" id="REGN01004917">
    <property type="protein sequence ID" value="RNA15619.1"/>
    <property type="molecule type" value="Genomic_DNA"/>
</dbReference>
<accession>A0A3M7QWM8</accession>
<reference evidence="1 2" key="1">
    <citation type="journal article" date="2018" name="Sci. Rep.">
        <title>Genomic signatures of local adaptation to the degree of environmental predictability in rotifers.</title>
        <authorList>
            <person name="Franch-Gras L."/>
            <person name="Hahn C."/>
            <person name="Garcia-Roger E.M."/>
            <person name="Carmona M.J."/>
            <person name="Serra M."/>
            <person name="Gomez A."/>
        </authorList>
    </citation>
    <scope>NUCLEOTIDE SEQUENCE [LARGE SCALE GENOMIC DNA]</scope>
    <source>
        <strain evidence="1">HYR1</strain>
    </source>
</reference>
<proteinExistence type="predicted"/>
<protein>
    <submittedName>
        <fullName evidence="1">Uncharacterized protein</fullName>
    </submittedName>
</protein>
<name>A0A3M7QWM8_BRAPC</name>
<evidence type="ECO:0000313" key="2">
    <source>
        <dbReference type="Proteomes" id="UP000276133"/>
    </source>
</evidence>
<sequence length="143" mass="16026">MKSTITENKLLITMAMFMKMNCLANLDCLAFSSFLALLVLVAFAAEAADEAVVNTDVAIEKSFGVTLDVFAGLLTDVDSKMFALSRLCLVTFNLDTIFRIIEKITEAPIVILILWTANSLYMAKRRMDNALKYRRMLHICSLM</sequence>
<dbReference type="AlphaFoldDB" id="A0A3M7QWM8"/>
<dbReference type="Proteomes" id="UP000276133">
    <property type="component" value="Unassembled WGS sequence"/>
</dbReference>
<keyword evidence="2" id="KW-1185">Reference proteome</keyword>
<gene>
    <name evidence="1" type="ORF">BpHYR1_018229</name>
</gene>
<comment type="caution">
    <text evidence="1">The sequence shown here is derived from an EMBL/GenBank/DDBJ whole genome shotgun (WGS) entry which is preliminary data.</text>
</comment>
<evidence type="ECO:0000313" key="1">
    <source>
        <dbReference type="EMBL" id="RNA15619.1"/>
    </source>
</evidence>